<dbReference type="InterPro" id="IPR027417">
    <property type="entry name" value="P-loop_NTPase"/>
</dbReference>
<evidence type="ECO:0000259" key="8">
    <source>
        <dbReference type="SMART" id="SM01043"/>
    </source>
</evidence>
<dbReference type="PRINTS" id="PR00364">
    <property type="entry name" value="DISEASERSIST"/>
</dbReference>
<sequence>MREFRVLGPIEVRRDGQAVRLNGRKARSLLAAFVLRGDHIVLTDRLVEVLWGERPPLTAVAQVHKYVSGLRSALGQERIVRHGHGYRLCLEDDQLDLLMFDRGVSAARAARASGRRADAARELRAALGLWRGVPLADTTDALQRAEVPALEERRIGALLEMVEAELSLGRHKELVGELAALVTANPLHEQLRGHLMLALYRCGRVAEALAVYQEGRTLLAEELGIEPGAELQRLHQAVLVMDPALSADVGTAEDAEPVTLARGGQAGQHSQDSADGDAVPPPAPLRPVPAQLPPSIADFTGRGEEVDRICTALRAAHEDAPALVAIAGKGGVGKTTLAVHAARRVGPDFPDGQLYVRLRDAQARPVEPKVALQGFLRAMGVDDPGIPDSLDECTRLFRSRSATRRMLVVLDDATDEAQIRPLLPSSPDCAVLITGRTRLCGLEAAHHVHLEVFDSSDAVELFKRIAGANLPRDDQASTREITQLCGHLPLAVRIAAARFAQHSRGDLAWFARRLTDERRRLDILVAGDLEVRANLEVSYQGLGARERQAFCLLGLVDTTDFAAWVLAPLLDTTVDEAEDIVEELVNAQLLDIVDSDVGGHTRYRYHDLVRLYARERAESEYTEPERRAAFGRLLSFWVHLATEAGHRLYGTSEHGRAHQLSAGPRHAFPAAPCDVDWILRFPLEWFETERPALTAAIVEASARGFGSLAWALADSITDHIELCHRYDDWEHTHTRALEACRREDDAAGAGVMLLRLAGLYLIRTDAAASLRAAERAEEALEDSGHKAVIAEALVAQAAALRVLGDHDRALDRVRRALDMARATSNLLAAARGTRELGTIHYERARWEEAARALRESLALSRALRNQREQALAMRYLAVVLRHQESFEEACAYAQAARAMFQHLRDQPYVAFTSLTLGLTLIQLRDPSARRVVEEGVALLEEMDLGFGTAEALYVRAALELAHHRGDRAVEQLVQAIRLLGARPVHNVLLSTVELLGQALEATGDRSRAAAARCAVTTLTHLVGEPPPPGLLASLTSPPGRKTEEPGPTVSRASRPLRTTFARQGKTDEEDHHPHQPPREGAVPGQRHDRHLPPAG</sequence>
<evidence type="ECO:0000256" key="4">
    <source>
        <dbReference type="ARBA" id="ARBA00023125"/>
    </source>
</evidence>
<keyword evidence="3" id="KW-0805">Transcription regulation</keyword>
<dbReference type="SUPFAM" id="SSF48452">
    <property type="entry name" value="TPR-like"/>
    <property type="match status" value="3"/>
</dbReference>
<dbReference type="SUPFAM" id="SSF46894">
    <property type="entry name" value="C-terminal effector domain of the bipartite response regulators"/>
    <property type="match status" value="1"/>
</dbReference>
<evidence type="ECO:0000256" key="1">
    <source>
        <dbReference type="ARBA" id="ARBA00005820"/>
    </source>
</evidence>
<organism evidence="9 10">
    <name type="scientific">Streptomyces durbertensis</name>
    <dbReference type="NCBI Taxonomy" id="2448886"/>
    <lineage>
        <taxon>Bacteria</taxon>
        <taxon>Bacillati</taxon>
        <taxon>Actinomycetota</taxon>
        <taxon>Actinomycetes</taxon>
        <taxon>Kitasatosporales</taxon>
        <taxon>Streptomycetaceae</taxon>
        <taxon>Streptomyces</taxon>
    </lineage>
</organism>
<dbReference type="SMART" id="SM00862">
    <property type="entry name" value="Trans_reg_C"/>
    <property type="match status" value="1"/>
</dbReference>
<feature type="compositionally biased region" description="Basic and acidic residues" evidence="6">
    <location>
        <begin position="1064"/>
        <end position="1077"/>
    </location>
</feature>
<dbReference type="InterPro" id="IPR019734">
    <property type="entry name" value="TPR_rpt"/>
</dbReference>
<evidence type="ECO:0000313" key="9">
    <source>
        <dbReference type="EMBL" id="MBB1245156.1"/>
    </source>
</evidence>
<name>A0ABR6EIK5_9ACTN</name>
<dbReference type="CDD" id="cd15831">
    <property type="entry name" value="BTAD"/>
    <property type="match status" value="1"/>
</dbReference>
<keyword evidence="5" id="KW-0804">Transcription</keyword>
<feature type="region of interest" description="Disordered" evidence="6">
    <location>
        <begin position="262"/>
        <end position="292"/>
    </location>
</feature>
<reference evidence="10" key="1">
    <citation type="journal article" date="2020" name="Syst. Appl. Microbiol.">
        <title>Streptomyces alkaliterrae sp. nov., isolated from an alkaline soil, and emended descriptions of Streptomyces alkaliphilus, Streptomyces calidiresistens and Streptomyces durbertensis.</title>
        <authorList>
            <person name="Swiecimska M."/>
            <person name="Golinska P."/>
            <person name="Nouioui I."/>
            <person name="Wypij M."/>
            <person name="Rai M."/>
            <person name="Sangal V."/>
            <person name="Goodfellow M."/>
        </authorList>
    </citation>
    <scope>NUCLEOTIDE SEQUENCE [LARGE SCALE GENOMIC DNA]</scope>
    <source>
        <strain evidence="10">DSM 104538</strain>
    </source>
</reference>
<dbReference type="SMART" id="SM01043">
    <property type="entry name" value="BTAD"/>
    <property type="match status" value="1"/>
</dbReference>
<dbReference type="Pfam" id="PF00931">
    <property type="entry name" value="NB-ARC"/>
    <property type="match status" value="1"/>
</dbReference>
<dbReference type="Gene3D" id="3.40.50.300">
    <property type="entry name" value="P-loop containing nucleotide triphosphate hydrolases"/>
    <property type="match status" value="1"/>
</dbReference>
<dbReference type="SMART" id="SM00028">
    <property type="entry name" value="TPR"/>
    <property type="match status" value="4"/>
</dbReference>
<keyword evidence="10" id="KW-1185">Reference proteome</keyword>
<proteinExistence type="inferred from homology"/>
<dbReference type="PANTHER" id="PTHR35807:SF1">
    <property type="entry name" value="TRANSCRIPTIONAL REGULATOR REDD"/>
    <property type="match status" value="1"/>
</dbReference>
<evidence type="ECO:0000256" key="2">
    <source>
        <dbReference type="ARBA" id="ARBA00023012"/>
    </source>
</evidence>
<keyword evidence="4" id="KW-0238">DNA-binding</keyword>
<evidence type="ECO:0000256" key="5">
    <source>
        <dbReference type="ARBA" id="ARBA00023163"/>
    </source>
</evidence>
<gene>
    <name evidence="9" type="ORF">GL263_16485</name>
</gene>
<dbReference type="InterPro" id="IPR002182">
    <property type="entry name" value="NB-ARC"/>
</dbReference>
<feature type="compositionally biased region" description="Pro residues" evidence="6">
    <location>
        <begin position="279"/>
        <end position="292"/>
    </location>
</feature>
<evidence type="ECO:0000313" key="10">
    <source>
        <dbReference type="Proteomes" id="UP000766698"/>
    </source>
</evidence>
<dbReference type="InterPro" id="IPR001867">
    <property type="entry name" value="OmpR/PhoB-type_DNA-bd"/>
</dbReference>
<evidence type="ECO:0000259" key="7">
    <source>
        <dbReference type="SMART" id="SM00862"/>
    </source>
</evidence>
<dbReference type="InterPro" id="IPR051677">
    <property type="entry name" value="AfsR-DnrI-RedD_regulator"/>
</dbReference>
<dbReference type="Gene3D" id="1.25.40.10">
    <property type="entry name" value="Tetratricopeptide repeat domain"/>
    <property type="match status" value="2"/>
</dbReference>
<comment type="caution">
    <text evidence="9">The sequence shown here is derived from an EMBL/GenBank/DDBJ whole genome shotgun (WGS) entry which is preliminary data.</text>
</comment>
<dbReference type="InterPro" id="IPR016032">
    <property type="entry name" value="Sig_transdc_resp-reg_C-effctor"/>
</dbReference>
<feature type="domain" description="OmpR/PhoB-type" evidence="7">
    <location>
        <begin position="16"/>
        <end position="88"/>
    </location>
</feature>
<dbReference type="InterPro" id="IPR011990">
    <property type="entry name" value="TPR-like_helical_dom_sf"/>
</dbReference>
<evidence type="ECO:0000256" key="6">
    <source>
        <dbReference type="SAM" id="MobiDB-lite"/>
    </source>
</evidence>
<feature type="region of interest" description="Disordered" evidence="6">
    <location>
        <begin position="1020"/>
        <end position="1095"/>
    </location>
</feature>
<dbReference type="InterPro" id="IPR005158">
    <property type="entry name" value="BTAD"/>
</dbReference>
<dbReference type="EMBL" id="WMLF01000241">
    <property type="protein sequence ID" value="MBB1245156.1"/>
    <property type="molecule type" value="Genomic_DNA"/>
</dbReference>
<dbReference type="RefSeq" id="WP_182856484.1">
    <property type="nucleotide sequence ID" value="NZ_WMLF01000241.1"/>
</dbReference>
<dbReference type="SUPFAM" id="SSF52540">
    <property type="entry name" value="P-loop containing nucleoside triphosphate hydrolases"/>
    <property type="match status" value="1"/>
</dbReference>
<comment type="similarity">
    <text evidence="1">Belongs to the AfsR/DnrI/RedD regulatory family.</text>
</comment>
<protein>
    <submittedName>
        <fullName evidence="9">Tetratricopeptide repeat protein</fullName>
    </submittedName>
</protein>
<dbReference type="Gene3D" id="1.10.10.10">
    <property type="entry name" value="Winged helix-like DNA-binding domain superfamily/Winged helix DNA-binding domain"/>
    <property type="match status" value="2"/>
</dbReference>
<evidence type="ECO:0000256" key="3">
    <source>
        <dbReference type="ARBA" id="ARBA00023015"/>
    </source>
</evidence>
<dbReference type="InterPro" id="IPR036388">
    <property type="entry name" value="WH-like_DNA-bd_sf"/>
</dbReference>
<dbReference type="PANTHER" id="PTHR35807">
    <property type="entry name" value="TRANSCRIPTIONAL REGULATOR REDD-RELATED"/>
    <property type="match status" value="1"/>
</dbReference>
<dbReference type="Pfam" id="PF03704">
    <property type="entry name" value="BTAD"/>
    <property type="match status" value="1"/>
</dbReference>
<feature type="domain" description="Bacterial transcriptional activator" evidence="8">
    <location>
        <begin position="95"/>
        <end position="239"/>
    </location>
</feature>
<dbReference type="Proteomes" id="UP000766698">
    <property type="component" value="Unassembled WGS sequence"/>
</dbReference>
<accession>A0ABR6EIK5</accession>
<keyword evidence="2" id="KW-0902">Two-component regulatory system</keyword>